<dbReference type="Proteomes" id="UP000004535">
    <property type="component" value="Unassembled WGS sequence"/>
</dbReference>
<sequence>MPPGARTPRAARLAPLHRPALLIQPHSIFCILLVGGLPTDFADRSVGES</sequence>
<organism evidence="1 2">
    <name type="scientific">Burkholderia multivorans CGD2</name>
    <dbReference type="NCBI Taxonomy" id="513052"/>
    <lineage>
        <taxon>Bacteria</taxon>
        <taxon>Pseudomonadati</taxon>
        <taxon>Pseudomonadota</taxon>
        <taxon>Betaproteobacteria</taxon>
        <taxon>Burkholderiales</taxon>
        <taxon>Burkholderiaceae</taxon>
        <taxon>Burkholderia</taxon>
        <taxon>Burkholderia cepacia complex</taxon>
    </lineage>
</organism>
<evidence type="ECO:0000313" key="1">
    <source>
        <dbReference type="EMBL" id="EEE03822.1"/>
    </source>
</evidence>
<dbReference type="EMBL" id="ACFC01000021">
    <property type="protein sequence ID" value="EEE03822.1"/>
    <property type="molecule type" value="Genomic_DNA"/>
</dbReference>
<evidence type="ECO:0000313" key="2">
    <source>
        <dbReference type="Proteomes" id="UP000004535"/>
    </source>
</evidence>
<accession>B9BZF1</accession>
<name>B9BZF1_9BURK</name>
<protein>
    <submittedName>
        <fullName evidence="1">Uncharacterized protein</fullName>
    </submittedName>
</protein>
<proteinExistence type="predicted"/>
<comment type="caution">
    <text evidence="1">The sequence shown here is derived from an EMBL/GenBank/DDBJ whole genome shotgun (WGS) entry which is preliminary data.</text>
</comment>
<reference evidence="1 2" key="1">
    <citation type="journal article" date="2012" name="J. Bacteriol.">
        <title>Draft Genome Sequence Determination for Cystic Fibrosis and Chronic Granulomatous Disease Burkholderia multivorans Isolates.</title>
        <authorList>
            <person name="Varga J.J."/>
            <person name="Losada L."/>
            <person name="Zelazny A.M."/>
            <person name="Brinkac L."/>
            <person name="Harkins D."/>
            <person name="Radune D."/>
            <person name="Hostetler J."/>
            <person name="Sampaio E.P."/>
            <person name="Ronning C.M."/>
            <person name="Nierman W.C."/>
            <person name="Greenberg D.E."/>
            <person name="Holland S.M."/>
            <person name="Goldberg J.B."/>
        </authorList>
    </citation>
    <scope>NUCLEOTIDE SEQUENCE [LARGE SCALE GENOMIC DNA]</scope>
    <source>
        <strain evidence="1 2">CGD2</strain>
    </source>
</reference>
<dbReference type="AlphaFoldDB" id="B9BZF1"/>
<gene>
    <name evidence="1" type="ORF">BURMUCGD2_0037</name>
</gene>